<dbReference type="InterPro" id="IPR023210">
    <property type="entry name" value="NADP_OxRdtase_dom"/>
</dbReference>
<dbReference type="Pfam" id="PF00248">
    <property type="entry name" value="Aldo_ket_red"/>
    <property type="match status" value="1"/>
</dbReference>
<dbReference type="InterPro" id="IPR050523">
    <property type="entry name" value="AKR_Detox_Biosynth"/>
</dbReference>
<dbReference type="Gene3D" id="3.20.20.100">
    <property type="entry name" value="NADP-dependent oxidoreductase domain"/>
    <property type="match status" value="1"/>
</dbReference>
<gene>
    <name evidence="3" type="ORF">OKJ48_25725</name>
</gene>
<proteinExistence type="predicted"/>
<feature type="domain" description="NADP-dependent oxidoreductase" evidence="2">
    <location>
        <begin position="14"/>
        <end position="312"/>
    </location>
</feature>
<evidence type="ECO:0000313" key="3">
    <source>
        <dbReference type="EMBL" id="MEB3963614.1"/>
    </source>
</evidence>
<evidence type="ECO:0000259" key="2">
    <source>
        <dbReference type="Pfam" id="PF00248"/>
    </source>
</evidence>
<accession>A0ABU6CFX3</accession>
<comment type="caution">
    <text evidence="3">The sequence shown here is derived from an EMBL/GenBank/DDBJ whole genome shotgun (WGS) entry which is preliminary data.</text>
</comment>
<reference evidence="3 4" key="1">
    <citation type="submission" date="2022-10" db="EMBL/GenBank/DDBJ databases">
        <authorList>
            <person name="Xie J."/>
            <person name="Shen N."/>
        </authorList>
    </citation>
    <scope>NUCLEOTIDE SEQUENCE [LARGE SCALE GENOMIC DNA]</scope>
    <source>
        <strain evidence="3 4">DSM 41681</strain>
    </source>
</reference>
<dbReference type="Proteomes" id="UP001352223">
    <property type="component" value="Unassembled WGS sequence"/>
</dbReference>
<dbReference type="PANTHER" id="PTHR43364:SF4">
    <property type="entry name" value="NAD(P)-LINKED OXIDOREDUCTASE SUPERFAMILY PROTEIN"/>
    <property type="match status" value="1"/>
</dbReference>
<feature type="non-terminal residue" evidence="3">
    <location>
        <position position="1"/>
    </location>
</feature>
<sequence length="347" mass="37823">SYRTLGRSGLRVSPLAFGAMNFDDGSWGSAPDASFALLDHYREAGGNFVDTANMYNNGASEETLGHYFDKRPGARDRMVLATKFGGNMAADDPNSGGAGRKAIRAQLDASLRRLNTDHIDLYWMHQWDRHTPMEETLSTLTDLVRAGKIHAIGLSNTPAWWIAEAATTARLRDWEPIAALQVEYNLLARTVEGETFGAARRHGLGITPWSPLASGTLSGKYTRTTTQVAGSGRTAYTAHHLTESTFTLLDALKEIADSLHTTVAATALTWVRQRSEVTSTLIGARTHDQLTANLASLDITLSPEQMAHLDALTTPTLDYPHNMIESMTGFQQGNTTINGITSQAFTR</sequence>
<dbReference type="InterPro" id="IPR036812">
    <property type="entry name" value="NAD(P)_OxRdtase_dom_sf"/>
</dbReference>
<organism evidence="3 4">
    <name type="scientific">Streptomyces kunmingensis</name>
    <dbReference type="NCBI Taxonomy" id="68225"/>
    <lineage>
        <taxon>Bacteria</taxon>
        <taxon>Bacillati</taxon>
        <taxon>Actinomycetota</taxon>
        <taxon>Actinomycetes</taxon>
        <taxon>Kitasatosporales</taxon>
        <taxon>Streptomycetaceae</taxon>
        <taxon>Streptomyces</taxon>
    </lineage>
</organism>
<keyword evidence="1" id="KW-0560">Oxidoreductase</keyword>
<dbReference type="CDD" id="cd19080">
    <property type="entry name" value="AKR_AKR9A_9B"/>
    <property type="match status" value="1"/>
</dbReference>
<keyword evidence="4" id="KW-1185">Reference proteome</keyword>
<protein>
    <submittedName>
        <fullName evidence="3">Aldo/keto reductase</fullName>
    </submittedName>
</protein>
<evidence type="ECO:0000313" key="4">
    <source>
        <dbReference type="Proteomes" id="UP001352223"/>
    </source>
</evidence>
<dbReference type="RefSeq" id="WP_324771351.1">
    <property type="nucleotide sequence ID" value="NZ_JAOZYB010000258.1"/>
</dbReference>
<evidence type="ECO:0000256" key="1">
    <source>
        <dbReference type="ARBA" id="ARBA00023002"/>
    </source>
</evidence>
<name>A0ABU6CFX3_9ACTN</name>
<dbReference type="EMBL" id="JAOZYB010000258">
    <property type="protein sequence ID" value="MEB3963614.1"/>
    <property type="molecule type" value="Genomic_DNA"/>
</dbReference>
<dbReference type="SUPFAM" id="SSF51430">
    <property type="entry name" value="NAD(P)-linked oxidoreductase"/>
    <property type="match status" value="1"/>
</dbReference>
<dbReference type="PANTHER" id="PTHR43364">
    <property type="entry name" value="NADH-SPECIFIC METHYLGLYOXAL REDUCTASE-RELATED"/>
    <property type="match status" value="1"/>
</dbReference>